<keyword evidence="3" id="KW-1185">Reference proteome</keyword>
<evidence type="ECO:0000313" key="2">
    <source>
        <dbReference type="EMBL" id="KAJ8979604.1"/>
    </source>
</evidence>
<gene>
    <name evidence="2" type="ORF">NQ317_019492</name>
</gene>
<comment type="caution">
    <text evidence="2">The sequence shown here is derived from an EMBL/GenBank/DDBJ whole genome shotgun (WGS) entry which is preliminary data.</text>
</comment>
<accession>A0ABQ9JNV3</accession>
<evidence type="ECO:0000313" key="3">
    <source>
        <dbReference type="Proteomes" id="UP001162164"/>
    </source>
</evidence>
<keyword evidence="1" id="KW-0812">Transmembrane</keyword>
<dbReference type="PANTHER" id="PTHR11238">
    <property type="entry name" value="PROMININ ISOFORM D-RELATED"/>
    <property type="match status" value="1"/>
</dbReference>
<dbReference type="PANTHER" id="PTHR11238:SF9">
    <property type="entry name" value="PROMININ, ISOFORM D"/>
    <property type="match status" value="1"/>
</dbReference>
<evidence type="ECO:0000256" key="1">
    <source>
        <dbReference type="SAM" id="Phobius"/>
    </source>
</evidence>
<organism evidence="2 3">
    <name type="scientific">Molorchus minor</name>
    <dbReference type="NCBI Taxonomy" id="1323400"/>
    <lineage>
        <taxon>Eukaryota</taxon>
        <taxon>Metazoa</taxon>
        <taxon>Ecdysozoa</taxon>
        <taxon>Arthropoda</taxon>
        <taxon>Hexapoda</taxon>
        <taxon>Insecta</taxon>
        <taxon>Pterygota</taxon>
        <taxon>Neoptera</taxon>
        <taxon>Endopterygota</taxon>
        <taxon>Coleoptera</taxon>
        <taxon>Polyphaga</taxon>
        <taxon>Cucujiformia</taxon>
        <taxon>Chrysomeloidea</taxon>
        <taxon>Cerambycidae</taxon>
        <taxon>Lamiinae</taxon>
        <taxon>Monochamini</taxon>
        <taxon>Molorchus</taxon>
    </lineage>
</organism>
<proteinExistence type="predicted"/>
<sequence length="203" mass="22989">MKLLKSELPLVIWLTLWAIASLCLLIALMANLCCSNNARRLNDVSSNNSSIYRDRWTEYILGIFMQILLILLLSPIILILAGNEQLSRSITKAPEAVDIIYSDIHNFLKNTHLQISFVITSSTDIAVETIVKDLEGMGNADVFGKALRWWKFILMKTFAYLGHKYYLGHEIECRKYTGTKNGDPQIRGIAPYPILGTFSLSDF</sequence>
<keyword evidence="1" id="KW-0472">Membrane</keyword>
<dbReference type="EMBL" id="JAPWTJ010000328">
    <property type="protein sequence ID" value="KAJ8979604.1"/>
    <property type="molecule type" value="Genomic_DNA"/>
</dbReference>
<feature type="transmembrane region" description="Helical" evidence="1">
    <location>
        <begin position="59"/>
        <end position="82"/>
    </location>
</feature>
<protein>
    <submittedName>
        <fullName evidence="2">Uncharacterized protein</fullName>
    </submittedName>
</protein>
<name>A0ABQ9JNV3_9CUCU</name>
<dbReference type="Proteomes" id="UP001162164">
    <property type="component" value="Unassembled WGS sequence"/>
</dbReference>
<reference evidence="2" key="1">
    <citation type="journal article" date="2023" name="Insect Mol. Biol.">
        <title>Genome sequencing provides insights into the evolution of gene families encoding plant cell wall-degrading enzymes in longhorned beetles.</title>
        <authorList>
            <person name="Shin N.R."/>
            <person name="Okamura Y."/>
            <person name="Kirsch R."/>
            <person name="Pauchet Y."/>
        </authorList>
    </citation>
    <scope>NUCLEOTIDE SEQUENCE</scope>
    <source>
        <strain evidence="2">MMC_N1</strain>
    </source>
</reference>
<keyword evidence="1" id="KW-1133">Transmembrane helix</keyword>